<evidence type="ECO:0000313" key="5">
    <source>
        <dbReference type="EMBL" id="CAL4090336.1"/>
    </source>
</evidence>
<organism evidence="5 6">
    <name type="scientific">Meganyctiphanes norvegica</name>
    <name type="common">Northern krill</name>
    <name type="synonym">Thysanopoda norvegica</name>
    <dbReference type="NCBI Taxonomy" id="48144"/>
    <lineage>
        <taxon>Eukaryota</taxon>
        <taxon>Metazoa</taxon>
        <taxon>Ecdysozoa</taxon>
        <taxon>Arthropoda</taxon>
        <taxon>Crustacea</taxon>
        <taxon>Multicrustacea</taxon>
        <taxon>Malacostraca</taxon>
        <taxon>Eumalacostraca</taxon>
        <taxon>Eucarida</taxon>
        <taxon>Euphausiacea</taxon>
        <taxon>Euphausiidae</taxon>
        <taxon>Meganyctiphanes</taxon>
    </lineage>
</organism>
<dbReference type="InterPro" id="IPR000859">
    <property type="entry name" value="CUB_dom"/>
</dbReference>
<dbReference type="Gene3D" id="2.60.120.290">
    <property type="entry name" value="Spermadhesin, CUB domain"/>
    <property type="match status" value="2"/>
</dbReference>
<proteinExistence type="predicted"/>
<feature type="non-terminal residue" evidence="5">
    <location>
        <position position="1"/>
    </location>
</feature>
<keyword evidence="1" id="KW-0677">Repeat</keyword>
<evidence type="ECO:0000256" key="1">
    <source>
        <dbReference type="ARBA" id="ARBA00022737"/>
    </source>
</evidence>
<dbReference type="PANTHER" id="PTHR24251">
    <property type="entry name" value="OVOCHYMASE-RELATED"/>
    <property type="match status" value="1"/>
</dbReference>
<evidence type="ECO:0000313" key="6">
    <source>
        <dbReference type="Proteomes" id="UP001497623"/>
    </source>
</evidence>
<dbReference type="FunFam" id="2.60.120.290:FF:000005">
    <property type="entry name" value="Procollagen C-endopeptidase enhancer 1"/>
    <property type="match status" value="1"/>
</dbReference>
<feature type="domain" description="CUB" evidence="4">
    <location>
        <begin position="120"/>
        <end position="240"/>
    </location>
</feature>
<protein>
    <recommendedName>
        <fullName evidence="4">CUB domain-containing protein</fullName>
    </recommendedName>
</protein>
<dbReference type="PROSITE" id="PS01180">
    <property type="entry name" value="CUB"/>
    <property type="match status" value="2"/>
</dbReference>
<evidence type="ECO:0000256" key="2">
    <source>
        <dbReference type="ARBA" id="ARBA00023157"/>
    </source>
</evidence>
<dbReference type="PANTHER" id="PTHR24251:SF37">
    <property type="entry name" value="CUB DOMAIN-CONTAINING PROTEIN"/>
    <property type="match status" value="1"/>
</dbReference>
<dbReference type="InterPro" id="IPR035914">
    <property type="entry name" value="Sperma_CUB_dom_sf"/>
</dbReference>
<gene>
    <name evidence="5" type="ORF">MNOR_LOCUS14004</name>
</gene>
<dbReference type="FunFam" id="2.60.120.290:FF:000013">
    <property type="entry name" value="Membrane frizzled-related protein"/>
    <property type="match status" value="1"/>
</dbReference>
<dbReference type="CDD" id="cd00041">
    <property type="entry name" value="CUB"/>
    <property type="match status" value="2"/>
</dbReference>
<dbReference type="AlphaFoldDB" id="A0AAV2QK60"/>
<comment type="caution">
    <text evidence="3">Lacks conserved residue(s) required for the propagation of feature annotation.</text>
</comment>
<dbReference type="Pfam" id="PF00431">
    <property type="entry name" value="CUB"/>
    <property type="match status" value="2"/>
</dbReference>
<feature type="domain" description="CUB" evidence="4">
    <location>
        <begin position="3"/>
        <end position="116"/>
    </location>
</feature>
<dbReference type="SMART" id="SM00042">
    <property type="entry name" value="CUB"/>
    <property type="match status" value="2"/>
</dbReference>
<dbReference type="EMBL" id="CAXKWB010008251">
    <property type="protein sequence ID" value="CAL4090336.1"/>
    <property type="molecule type" value="Genomic_DNA"/>
</dbReference>
<keyword evidence="2" id="KW-1015">Disulfide bond</keyword>
<dbReference type="Proteomes" id="UP001497623">
    <property type="component" value="Unassembled WGS sequence"/>
</dbReference>
<dbReference type="SUPFAM" id="SSF49854">
    <property type="entry name" value="Spermadhesin, CUB domain"/>
    <property type="match status" value="2"/>
</dbReference>
<evidence type="ECO:0000259" key="4">
    <source>
        <dbReference type="PROSITE" id="PS01180"/>
    </source>
</evidence>
<reference evidence="5 6" key="1">
    <citation type="submission" date="2024-05" db="EMBL/GenBank/DDBJ databases">
        <authorList>
            <person name="Wallberg A."/>
        </authorList>
    </citation>
    <scope>NUCLEOTIDE SEQUENCE [LARGE SCALE GENOMIC DNA]</scope>
</reference>
<keyword evidence="6" id="KW-1185">Reference proteome</keyword>
<name>A0AAV2QK60_MEGNR</name>
<sequence>SNCGGELHGPQDVITSPGFPNHYSDNAKCIWRFDYPEGSQIKLNFTSFHLEDSIHHDYVLVNNGPSLSSPQFGRFTGAHENAATSVGPSSNHQLMVQFYSDASNSDIGFRAIATAQTHGCSGVYHSGPGNLSSPNFPNAYDANTECLWEINLQPGYHIRLTFLQRFDLETSSGCENDFVQVLQSTEVHSLGPVHWLAGQKLCGKQLPSPIISSGNKVKVLFRSNDNNHQGAGFKMAWTMVCGQTFTESEGFILSP</sequence>
<comment type="caution">
    <text evidence="5">The sequence shown here is derived from an EMBL/GenBank/DDBJ whole genome shotgun (WGS) entry which is preliminary data.</text>
</comment>
<accession>A0AAV2QK60</accession>
<feature type="non-terminal residue" evidence="5">
    <location>
        <position position="255"/>
    </location>
</feature>
<evidence type="ECO:0000256" key="3">
    <source>
        <dbReference type="PROSITE-ProRule" id="PRU00059"/>
    </source>
</evidence>